<dbReference type="STRING" id="1328760.A0A165GZZ7"/>
<dbReference type="GO" id="GO:0005789">
    <property type="term" value="C:endoplasmic reticulum membrane"/>
    <property type="evidence" value="ECO:0007669"/>
    <property type="project" value="TreeGrafter"/>
</dbReference>
<keyword evidence="10" id="KW-1185">Reference proteome</keyword>
<evidence type="ECO:0000313" key="10">
    <source>
        <dbReference type="Proteomes" id="UP000076632"/>
    </source>
</evidence>
<keyword evidence="3 7" id="KW-0812">Transmembrane</keyword>
<dbReference type="PROSITE" id="PS51778">
    <property type="entry name" value="VAST"/>
    <property type="match status" value="1"/>
</dbReference>
<feature type="region of interest" description="Disordered" evidence="6">
    <location>
        <begin position="458"/>
        <end position="507"/>
    </location>
</feature>
<feature type="compositionally biased region" description="Basic and acidic residues" evidence="6">
    <location>
        <begin position="105"/>
        <end position="116"/>
    </location>
</feature>
<dbReference type="GeneID" id="28897726"/>
<accession>A0A165GZZ7</accession>
<dbReference type="InterPro" id="IPR004182">
    <property type="entry name" value="GRAM"/>
</dbReference>
<feature type="compositionally biased region" description="Basic and acidic residues" evidence="6">
    <location>
        <begin position="484"/>
        <end position="497"/>
    </location>
</feature>
<evidence type="ECO:0000313" key="9">
    <source>
        <dbReference type="EMBL" id="KZF22815.1"/>
    </source>
</evidence>
<dbReference type="InterPro" id="IPR011993">
    <property type="entry name" value="PH-like_dom_sf"/>
</dbReference>
<proteinExistence type="inferred from homology"/>
<feature type="compositionally biased region" description="Basic and acidic residues" evidence="6">
    <location>
        <begin position="799"/>
        <end position="810"/>
    </location>
</feature>
<evidence type="ECO:0000256" key="1">
    <source>
        <dbReference type="ARBA" id="ARBA00004167"/>
    </source>
</evidence>
<keyword evidence="4 7" id="KW-1133">Transmembrane helix</keyword>
<dbReference type="GO" id="GO:0140268">
    <property type="term" value="C:endoplasmic reticulum-plasma membrane contact site"/>
    <property type="evidence" value="ECO:0007669"/>
    <property type="project" value="TreeGrafter"/>
</dbReference>
<sequence>MATTDMEPLSPQSTRSLSQSVLGLRAHKTSSLSAQSLRSNDDATPSRRNSIRSSIDSTMDRLRSRANSEQAERGSFSKLLPIKKDRRRRRSRRDKENDTQSSTEESLRGRSLEPRLDSTQGSAVVDDVSEGNKSSSSLMTYDESEVDTSPTRPTITPHDSHSGYLTLSSPLINVSSHPDETQAPAPSGETENDSAVNTLELPAPVQSPATLAAPKSGSRSRSVSPLGKIRTAFSSSKGISSTQSSPDRASVKSSGSGKESAKRISTFFASRSRRNSVDSRTTSKPEESTTLIPTTEDPTSPSKEPSKQAPKERAGPTPLPQLSISAGKTLIKDAPATTITPPTPTDPRILPSPPTSPSKEPSKPAIQVTSPRYSGLGSNPNIVTSPSGNMISHRRVRSASAANHPSKLSHSITPLTPTVEEPLTPGGSLSPSAGAGGFFSTMFTAAQNAATSLTNSLSNTSVAQQSPSRGRAGTPVAESPPILESKEETLVPGEKGEGSPTDEPVPEPKKLAVETLGMGDLSLSHLGIPVDLAPPANDTTPSGKTERTSISPKRGRSRTTTQIEDSLRRGHDHSAGRAIAAAYAASVDSAPVARPRSLHEQSLAGADGASLNGSEQDNESVIRRTGSVRSRMAGRNRKSSAATNTTSSTAVGGVNPAASASLPRLTGFAVASKKRNRDFHQLFRSVPEDDYLIEDYSCALQREILLSGRLYVSEGHICFSSNILGWVTTLVISFDEVMSVEKKSTAMIFPNAIVVQTLHARNVFASLLSRDATYDLLVGIWKISHPSLRSSLNGVRLEEAGGGDKTEKAEASPSEVGSIEMDDEDEEEVYDEDADDDGLGSFTEPGDGSVIGSENGDGKVLSRKTSMNIGASAGGTTNGAQTNGDTTVSANGLAGGNDFPGPASHAPTECGDQDSHYDKTVKDEVIPAPIGKVYTMMFGPSSGAFMSKWLTEDQKVLELQLDDDQKGLTDDNRTRTYSYIKPLTASIGPKQTKCIITETLDALDLEKAVSVTVATQTPDVPSGNVFSVKTKYCLSWAPGNSTRLVMNCTIEWTGKSWLKGPIEKGASDGQMTYAKDLFAALRAAVSSRSRAGTMTLKPKGKKGRKRPAAEAAIVAAAAKEAEAAAKAAKARESWGILEPLRGPLGPVVDLLKPILTGNFVLGIMFILLVMIWIRQSRLTAMTSGGVGITGLGIPERIAAYEEIWAKEEGELWNWLEDRVGLADIAAPVMAGRRDNEDDKQSKTNKYREGLSRGNELAARLAAERMREREVDDAIRITEERLRTLKDVVERKRAMRKQSEQPGAKQASKSQKTHLTV</sequence>
<feature type="compositionally biased region" description="Polar residues" evidence="6">
    <location>
        <begin position="1306"/>
        <end position="1316"/>
    </location>
</feature>
<dbReference type="EMBL" id="KV407458">
    <property type="protein sequence ID" value="KZF22815.1"/>
    <property type="molecule type" value="Genomic_DNA"/>
</dbReference>
<feature type="region of interest" description="Disordered" evidence="6">
    <location>
        <begin position="1291"/>
        <end position="1316"/>
    </location>
</feature>
<feature type="domain" description="VASt" evidence="8">
    <location>
        <begin position="916"/>
        <end position="1089"/>
    </location>
</feature>
<dbReference type="PANTHER" id="PTHR23319:SF4">
    <property type="entry name" value="GRAM DOMAIN CONTAINING 1B, ISOFORM E"/>
    <property type="match status" value="1"/>
</dbReference>
<dbReference type="OrthoDB" id="2162691at2759"/>
<feature type="compositionally biased region" description="Acidic residues" evidence="6">
    <location>
        <begin position="820"/>
        <end position="838"/>
    </location>
</feature>
<feature type="compositionally biased region" description="Polar residues" evidence="6">
    <location>
        <begin position="288"/>
        <end position="303"/>
    </location>
</feature>
<dbReference type="SMART" id="SM00568">
    <property type="entry name" value="GRAM"/>
    <property type="match status" value="1"/>
</dbReference>
<dbReference type="GO" id="GO:0005739">
    <property type="term" value="C:mitochondrion"/>
    <property type="evidence" value="ECO:0007669"/>
    <property type="project" value="TreeGrafter"/>
</dbReference>
<dbReference type="InterPro" id="IPR051482">
    <property type="entry name" value="Cholesterol_transport"/>
</dbReference>
<gene>
    <name evidence="9" type="ORF">L228DRAFT_247204</name>
</gene>
<feature type="compositionally biased region" description="Basic and acidic residues" evidence="6">
    <location>
        <begin position="304"/>
        <end position="314"/>
    </location>
</feature>
<dbReference type="OMA" id="PSGNMIS"/>
<feature type="compositionally biased region" description="Polar residues" evidence="6">
    <location>
        <begin position="367"/>
        <end position="390"/>
    </location>
</feature>
<feature type="compositionally biased region" description="Basic and acidic residues" evidence="6">
    <location>
        <begin position="275"/>
        <end position="287"/>
    </location>
</feature>
<feature type="region of interest" description="Disordered" evidence="6">
    <location>
        <begin position="527"/>
        <end position="573"/>
    </location>
</feature>
<protein>
    <recommendedName>
        <fullName evidence="8">VASt domain-containing protein</fullName>
    </recommendedName>
</protein>
<feature type="compositionally biased region" description="Polar residues" evidence="6">
    <location>
        <begin position="163"/>
        <end position="176"/>
    </location>
</feature>
<feature type="compositionally biased region" description="Low complexity" evidence="6">
    <location>
        <begin position="46"/>
        <end position="57"/>
    </location>
</feature>
<evidence type="ECO:0000256" key="7">
    <source>
        <dbReference type="SAM" id="Phobius"/>
    </source>
</evidence>
<evidence type="ECO:0000256" key="6">
    <source>
        <dbReference type="SAM" id="MobiDB-lite"/>
    </source>
</evidence>
<comment type="subcellular location">
    <subcellularLocation>
        <location evidence="1">Membrane</location>
        <topology evidence="1">Single-pass membrane protein</topology>
    </subcellularLocation>
</comment>
<evidence type="ECO:0000256" key="5">
    <source>
        <dbReference type="ARBA" id="ARBA00023136"/>
    </source>
</evidence>
<feature type="compositionally biased region" description="Polar residues" evidence="6">
    <location>
        <begin position="537"/>
        <end position="551"/>
    </location>
</feature>
<feature type="compositionally biased region" description="Polar residues" evidence="6">
    <location>
        <begin position="29"/>
        <end position="38"/>
    </location>
</feature>
<feature type="transmembrane region" description="Helical" evidence="7">
    <location>
        <begin position="1154"/>
        <end position="1173"/>
    </location>
</feature>
<dbReference type="Pfam" id="PF02893">
    <property type="entry name" value="GRAM"/>
    <property type="match status" value="1"/>
</dbReference>
<dbReference type="RefSeq" id="XP_018188370.1">
    <property type="nucleotide sequence ID" value="XM_018332589.1"/>
</dbReference>
<dbReference type="Pfam" id="PF16016">
    <property type="entry name" value="VASt"/>
    <property type="match status" value="1"/>
</dbReference>
<feature type="region of interest" description="Disordered" evidence="6">
    <location>
        <begin position="1"/>
        <end position="415"/>
    </location>
</feature>
<dbReference type="InParanoid" id="A0A165GZZ7"/>
<reference evidence="9 10" key="1">
    <citation type="journal article" date="2016" name="Fungal Biol.">
        <title>The genome of Xylona heveae provides a window into fungal endophytism.</title>
        <authorList>
            <person name="Gazis R."/>
            <person name="Kuo A."/>
            <person name="Riley R."/>
            <person name="LaButti K."/>
            <person name="Lipzen A."/>
            <person name="Lin J."/>
            <person name="Amirebrahimi M."/>
            <person name="Hesse C.N."/>
            <person name="Spatafora J.W."/>
            <person name="Henrissat B."/>
            <person name="Hainaut M."/>
            <person name="Grigoriev I.V."/>
            <person name="Hibbett D.S."/>
        </authorList>
    </citation>
    <scope>NUCLEOTIDE SEQUENCE [LARGE SCALE GENOMIC DNA]</scope>
    <source>
        <strain evidence="9 10">TC161</strain>
    </source>
</reference>
<evidence type="ECO:0000256" key="4">
    <source>
        <dbReference type="ARBA" id="ARBA00022989"/>
    </source>
</evidence>
<feature type="compositionally biased region" description="Low complexity" evidence="6">
    <location>
        <begin position="639"/>
        <end position="650"/>
    </location>
</feature>
<feature type="region of interest" description="Disordered" evidence="6">
    <location>
        <begin position="605"/>
        <end position="656"/>
    </location>
</feature>
<organism evidence="9 10">
    <name type="scientific">Xylona heveae (strain CBS 132557 / TC161)</name>
    <dbReference type="NCBI Taxonomy" id="1328760"/>
    <lineage>
        <taxon>Eukaryota</taxon>
        <taxon>Fungi</taxon>
        <taxon>Dikarya</taxon>
        <taxon>Ascomycota</taxon>
        <taxon>Pezizomycotina</taxon>
        <taxon>Xylonomycetes</taxon>
        <taxon>Xylonales</taxon>
        <taxon>Xylonaceae</taxon>
        <taxon>Xylona</taxon>
    </lineage>
</organism>
<dbReference type="Proteomes" id="UP000076632">
    <property type="component" value="Unassembled WGS sequence"/>
</dbReference>
<feature type="compositionally biased region" description="Polar residues" evidence="6">
    <location>
        <begin position="10"/>
        <end position="21"/>
    </location>
</feature>
<name>A0A165GZZ7_XYLHT</name>
<evidence type="ECO:0000256" key="3">
    <source>
        <dbReference type="ARBA" id="ARBA00022692"/>
    </source>
</evidence>
<feature type="compositionally biased region" description="Polar residues" evidence="6">
    <location>
        <begin position="400"/>
        <end position="412"/>
    </location>
</feature>
<dbReference type="PANTHER" id="PTHR23319">
    <property type="entry name" value="GRAM DOMAIN CONTAINING 1B, ISOFORM E"/>
    <property type="match status" value="1"/>
</dbReference>
<feature type="compositionally biased region" description="Low complexity" evidence="6">
    <location>
        <begin position="234"/>
        <end position="245"/>
    </location>
</feature>
<dbReference type="GO" id="GO:0032541">
    <property type="term" value="C:cortical endoplasmic reticulum"/>
    <property type="evidence" value="ECO:0007669"/>
    <property type="project" value="TreeGrafter"/>
</dbReference>
<feature type="region of interest" description="Disordered" evidence="6">
    <location>
        <begin position="891"/>
        <end position="916"/>
    </location>
</feature>
<dbReference type="GO" id="GO:0032934">
    <property type="term" value="F:sterol binding"/>
    <property type="evidence" value="ECO:0007669"/>
    <property type="project" value="TreeGrafter"/>
</dbReference>
<dbReference type="GO" id="GO:0120015">
    <property type="term" value="F:sterol transfer activity"/>
    <property type="evidence" value="ECO:0007669"/>
    <property type="project" value="TreeGrafter"/>
</dbReference>
<dbReference type="CDD" id="cd13220">
    <property type="entry name" value="PH-GRAM_GRAMDC"/>
    <property type="match status" value="1"/>
</dbReference>
<feature type="compositionally biased region" description="Pro residues" evidence="6">
    <location>
        <begin position="341"/>
        <end position="356"/>
    </location>
</feature>
<evidence type="ECO:0000259" key="8">
    <source>
        <dbReference type="PROSITE" id="PS51778"/>
    </source>
</evidence>
<comment type="similarity">
    <text evidence="2">Belongs to the YSP2 family.</text>
</comment>
<dbReference type="InterPro" id="IPR031968">
    <property type="entry name" value="VASt"/>
</dbReference>
<keyword evidence="5 7" id="KW-0472">Membrane</keyword>
<dbReference type="GO" id="GO:0032366">
    <property type="term" value="P:intracellular sterol transport"/>
    <property type="evidence" value="ECO:0007669"/>
    <property type="project" value="TreeGrafter"/>
</dbReference>
<dbReference type="GO" id="GO:0005886">
    <property type="term" value="C:plasma membrane"/>
    <property type="evidence" value="ECO:0007669"/>
    <property type="project" value="TreeGrafter"/>
</dbReference>
<dbReference type="Gene3D" id="2.30.29.30">
    <property type="entry name" value="Pleckstrin-homology domain (PH domain)/Phosphotyrosine-binding domain (PTB)"/>
    <property type="match status" value="1"/>
</dbReference>
<evidence type="ECO:0000256" key="2">
    <source>
        <dbReference type="ARBA" id="ARBA00006582"/>
    </source>
</evidence>
<feature type="region of interest" description="Disordered" evidence="6">
    <location>
        <begin position="799"/>
        <end position="861"/>
    </location>
</feature>